<dbReference type="PANTHER" id="PTHR32208">
    <property type="entry name" value="SECRETED PROTEIN-RELATED"/>
    <property type="match status" value="1"/>
</dbReference>
<evidence type="ECO:0000256" key="1">
    <source>
        <dbReference type="ARBA" id="ARBA00022729"/>
    </source>
</evidence>
<evidence type="ECO:0000259" key="2">
    <source>
        <dbReference type="Pfam" id="PF07250"/>
    </source>
</evidence>
<dbReference type="InterPro" id="IPR014756">
    <property type="entry name" value="Ig_E-set"/>
</dbReference>
<dbReference type="PANTHER" id="PTHR32208:SF71">
    <property type="entry name" value="GLYOXAL OXIDASE-RELATED PROTEIN"/>
    <property type="match status" value="1"/>
</dbReference>
<feature type="domain" description="Glyoxal oxidase N-terminal" evidence="2">
    <location>
        <begin position="91"/>
        <end position="473"/>
    </location>
</feature>
<dbReference type="Pfam" id="PF09118">
    <property type="entry name" value="GO-like_E_set"/>
    <property type="match status" value="1"/>
</dbReference>
<dbReference type="Proteomes" id="UP001497522">
    <property type="component" value="Chromosome 10"/>
</dbReference>
<dbReference type="InterPro" id="IPR037293">
    <property type="entry name" value="Gal_Oxidase_central_sf"/>
</dbReference>
<organism evidence="4 5">
    <name type="scientific">Sphagnum jensenii</name>
    <dbReference type="NCBI Taxonomy" id="128206"/>
    <lineage>
        <taxon>Eukaryota</taxon>
        <taxon>Viridiplantae</taxon>
        <taxon>Streptophyta</taxon>
        <taxon>Embryophyta</taxon>
        <taxon>Bryophyta</taxon>
        <taxon>Sphagnophytina</taxon>
        <taxon>Sphagnopsida</taxon>
        <taxon>Sphagnales</taxon>
        <taxon>Sphagnaceae</taxon>
        <taxon>Sphagnum</taxon>
    </lineage>
</organism>
<dbReference type="EMBL" id="OZ023711">
    <property type="protein sequence ID" value="CAK9859912.1"/>
    <property type="molecule type" value="Genomic_DNA"/>
</dbReference>
<dbReference type="InterPro" id="IPR013783">
    <property type="entry name" value="Ig-like_fold"/>
</dbReference>
<dbReference type="SUPFAM" id="SSF50965">
    <property type="entry name" value="Galactose oxidase, central domain"/>
    <property type="match status" value="1"/>
</dbReference>
<dbReference type="InterPro" id="IPR009880">
    <property type="entry name" value="Glyoxal_oxidase_N"/>
</dbReference>
<evidence type="ECO:0000313" key="4">
    <source>
        <dbReference type="EMBL" id="CAK9859912.1"/>
    </source>
</evidence>
<dbReference type="Gene3D" id="2.130.10.80">
    <property type="entry name" value="Galactose oxidase/kelch, beta-propeller"/>
    <property type="match status" value="1"/>
</dbReference>
<gene>
    <name evidence="4" type="ORF">CSSPJE1EN2_LOCUS2907</name>
</gene>
<keyword evidence="1" id="KW-0732">Signal</keyword>
<dbReference type="Pfam" id="PF07250">
    <property type="entry name" value="Glyoxal_oxid_N"/>
    <property type="match status" value="1"/>
</dbReference>
<accession>A0ABP1ABJ8</accession>
<protein>
    <recommendedName>
        <fullName evidence="6">Galactose oxidase</fullName>
    </recommendedName>
</protein>
<dbReference type="InterPro" id="IPR015202">
    <property type="entry name" value="GO-like_E_set"/>
</dbReference>
<dbReference type="SUPFAM" id="SSF81296">
    <property type="entry name" value="E set domains"/>
    <property type="match status" value="1"/>
</dbReference>
<evidence type="ECO:0008006" key="6">
    <source>
        <dbReference type="Google" id="ProtNLM"/>
    </source>
</evidence>
<evidence type="ECO:0000313" key="5">
    <source>
        <dbReference type="Proteomes" id="UP001497522"/>
    </source>
</evidence>
<dbReference type="CDD" id="cd02851">
    <property type="entry name" value="E_set_GO_C"/>
    <property type="match status" value="1"/>
</dbReference>
<dbReference type="InterPro" id="IPR011043">
    <property type="entry name" value="Gal_Oxase/kelch_b-propeller"/>
</dbReference>
<feature type="domain" description="Galactose oxidase-like Early set" evidence="3">
    <location>
        <begin position="482"/>
        <end position="602"/>
    </location>
</feature>
<reference evidence="4" key="1">
    <citation type="submission" date="2024-03" db="EMBL/GenBank/DDBJ databases">
        <authorList>
            <consortium name="ELIXIR-Norway"/>
            <consortium name="Elixir Norway"/>
        </authorList>
    </citation>
    <scope>NUCLEOTIDE SEQUENCE</scope>
</reference>
<keyword evidence="5" id="KW-1185">Reference proteome</keyword>
<proteinExistence type="predicted"/>
<evidence type="ECO:0000259" key="3">
    <source>
        <dbReference type="Pfam" id="PF09118"/>
    </source>
</evidence>
<dbReference type="Gene3D" id="2.60.40.10">
    <property type="entry name" value="Immunoglobulins"/>
    <property type="match status" value="1"/>
</dbReference>
<name>A0ABP1ABJ8_9BRYO</name>
<sequence length="603" mass="65874">MKVLDMKDFFFFFHFCISHKGFSSYKSFLAPHVTKQIVRKRVKGTQHLATITQYSTFPHTLSINMLLQAVTSLGPVDSWEVLIENAGVSAMHMTLAHTNKVIMFDRTDFGASQIRLADGFCRRDPLDKALHVDCWAHSIELDIATKTIRALTVRTDTWCSSGAWLAGGNLTQTGGWNDGGRVVRTIGGGPTDDWHELPNSLAVPRWYSSDQVLPDQRVIVVGGRRQFNYELVPKAAAGEGAIAFPFLAETNDPGIENNLYPFTHLSPDGNLFVFANQKSILLNYHTGATVRTFPPLAGGPRNYPSSGSSVLLAISAATGYKTAEVMICGGAPPGSYHNVLQGIFASALDTCGRLVITDPNPQWVMSVMPSARVMGDMLILPTAEILIINGAQRGTAGWELAREPNFAPVLYDPVTNRFQVMSPSTIPRLYHSTANVMPDGSILVGGSNPNSGYEFTGALFATELRIERYNPYYLARGYDDRRPEIIAISSSEPGYGVTFTVTFALPVAEAPNAVAWHLYAPPFTTHTFSQNQRMLVLASTQPVVAETRRSTIARAAVGNDIKLTEFIAIVTAPPNAILAPSGWYLLTAINQGIPSPSWWIHIG</sequence>